<evidence type="ECO:0000313" key="4">
    <source>
        <dbReference type="Proteomes" id="UP000429607"/>
    </source>
</evidence>
<proteinExistence type="predicted"/>
<protein>
    <submittedName>
        <fullName evidence="2">Uncharacterized protein</fullName>
    </submittedName>
</protein>
<dbReference type="Proteomes" id="UP000429607">
    <property type="component" value="Unassembled WGS sequence"/>
</dbReference>
<name>A0A6A3NXB7_9STRA</name>
<organism evidence="2 5">
    <name type="scientific">Phytophthora rubi</name>
    <dbReference type="NCBI Taxonomy" id="129364"/>
    <lineage>
        <taxon>Eukaryota</taxon>
        <taxon>Sar</taxon>
        <taxon>Stramenopiles</taxon>
        <taxon>Oomycota</taxon>
        <taxon>Peronosporomycetes</taxon>
        <taxon>Peronosporales</taxon>
        <taxon>Peronosporaceae</taxon>
        <taxon>Phytophthora</taxon>
    </lineage>
</organism>
<dbReference type="AlphaFoldDB" id="A0A6A3NXB7"/>
<comment type="caution">
    <text evidence="2">The sequence shown here is derived from an EMBL/GenBank/DDBJ whole genome shotgun (WGS) entry which is preliminary data.</text>
</comment>
<gene>
    <name evidence="3" type="ORF">PR001_g311</name>
    <name evidence="2" type="ORF">PR002_g869</name>
</gene>
<dbReference type="EMBL" id="QXFU01000022">
    <property type="protein sequence ID" value="KAE9047715.1"/>
    <property type="molecule type" value="Genomic_DNA"/>
</dbReference>
<feature type="chain" id="PRO_5036380275" evidence="1">
    <location>
        <begin position="21"/>
        <end position="56"/>
    </location>
</feature>
<keyword evidence="1" id="KW-0732">Signal</keyword>
<evidence type="ECO:0000313" key="3">
    <source>
        <dbReference type="EMBL" id="KAE9052633.1"/>
    </source>
</evidence>
<reference evidence="4 5" key="1">
    <citation type="submission" date="2018-09" db="EMBL/GenBank/DDBJ databases">
        <title>Genomic investigation of the strawberry pathogen Phytophthora fragariae indicates pathogenicity is determined by transcriptional variation in three key races.</title>
        <authorList>
            <person name="Adams T.M."/>
            <person name="Armitage A.D."/>
            <person name="Sobczyk M.K."/>
            <person name="Bates H.J."/>
            <person name="Dunwell J.M."/>
            <person name="Nellist C.F."/>
            <person name="Harrison R.J."/>
        </authorList>
    </citation>
    <scope>NUCLEOTIDE SEQUENCE [LARGE SCALE GENOMIC DNA]</scope>
    <source>
        <strain evidence="3 4">SCRP249</strain>
        <strain evidence="2 5">SCRP324</strain>
    </source>
</reference>
<evidence type="ECO:0000313" key="2">
    <source>
        <dbReference type="EMBL" id="KAE9047715.1"/>
    </source>
</evidence>
<feature type="signal peptide" evidence="1">
    <location>
        <begin position="1"/>
        <end position="20"/>
    </location>
</feature>
<sequence length="56" mass="6321">MDRCRSTLLWIAVHPAHFLAMTGIFNCTCVVKPPGHGNVFGSVFRLRHFRPRAPTT</sequence>
<dbReference type="EMBL" id="QXFV01000007">
    <property type="protein sequence ID" value="KAE9052633.1"/>
    <property type="molecule type" value="Genomic_DNA"/>
</dbReference>
<evidence type="ECO:0000313" key="5">
    <source>
        <dbReference type="Proteomes" id="UP000435112"/>
    </source>
</evidence>
<accession>A0A6A3NXB7</accession>
<evidence type="ECO:0000256" key="1">
    <source>
        <dbReference type="SAM" id="SignalP"/>
    </source>
</evidence>
<dbReference type="Proteomes" id="UP000435112">
    <property type="component" value="Unassembled WGS sequence"/>
</dbReference>